<dbReference type="GO" id="GO:0031491">
    <property type="term" value="F:nucleosome binding"/>
    <property type="evidence" value="ECO:0007669"/>
    <property type="project" value="TreeGrafter"/>
</dbReference>
<dbReference type="PANTHER" id="PTHR13831:SF0">
    <property type="entry name" value="PROTEIN HIRA"/>
    <property type="match status" value="1"/>
</dbReference>
<keyword evidence="3" id="KW-0853">WD repeat</keyword>
<evidence type="ECO:0000313" key="9">
    <source>
        <dbReference type="EMBL" id="CAB3253010.1"/>
    </source>
</evidence>
<comment type="similarity">
    <text evidence="2">Belongs to the WD repeat HIR1 family.</text>
</comment>
<feature type="domain" description="Protein HIRA-like C-terminal" evidence="8">
    <location>
        <begin position="148"/>
        <end position="353"/>
    </location>
</feature>
<feature type="compositionally biased region" description="Basic and acidic residues" evidence="7">
    <location>
        <begin position="16"/>
        <end position="30"/>
    </location>
</feature>
<reference evidence="9" key="1">
    <citation type="submission" date="2020-04" db="EMBL/GenBank/DDBJ databases">
        <authorList>
            <person name="Neveu A P."/>
        </authorList>
    </citation>
    <scope>NUCLEOTIDE SEQUENCE</scope>
    <source>
        <tissue evidence="9">Whole embryo</tissue>
    </source>
</reference>
<feature type="region of interest" description="Disordered" evidence="7">
    <location>
        <begin position="1"/>
        <end position="54"/>
    </location>
</feature>
<protein>
    <submittedName>
        <fullName evidence="9">Protein HIRA-like</fullName>
    </submittedName>
</protein>
<keyword evidence="5" id="KW-0156">Chromatin regulator</keyword>
<dbReference type="AlphaFoldDB" id="A0A6F9DFD6"/>
<dbReference type="PANTHER" id="PTHR13831">
    <property type="entry name" value="MEMBER OF THE HIR1 FAMILY OF WD-REPEAT PROTEINS"/>
    <property type="match status" value="1"/>
</dbReference>
<evidence type="ECO:0000256" key="5">
    <source>
        <dbReference type="ARBA" id="ARBA00022853"/>
    </source>
</evidence>
<organism evidence="9">
    <name type="scientific">Phallusia mammillata</name>
    <dbReference type="NCBI Taxonomy" id="59560"/>
    <lineage>
        <taxon>Eukaryota</taxon>
        <taxon>Metazoa</taxon>
        <taxon>Chordata</taxon>
        <taxon>Tunicata</taxon>
        <taxon>Ascidiacea</taxon>
        <taxon>Phlebobranchia</taxon>
        <taxon>Ascidiidae</taxon>
        <taxon>Phallusia</taxon>
    </lineage>
</organism>
<accession>A0A6F9DFD6</accession>
<dbReference type="GO" id="GO:0006351">
    <property type="term" value="P:DNA-templated transcription"/>
    <property type="evidence" value="ECO:0007669"/>
    <property type="project" value="InterPro"/>
</dbReference>
<dbReference type="GO" id="GO:0005634">
    <property type="term" value="C:nucleus"/>
    <property type="evidence" value="ECO:0007669"/>
    <property type="project" value="UniProtKB-SubCell"/>
</dbReference>
<comment type="subcellular location">
    <subcellularLocation>
        <location evidence="1">Nucleus</location>
    </subcellularLocation>
</comment>
<dbReference type="GO" id="GO:0006338">
    <property type="term" value="P:chromatin remodeling"/>
    <property type="evidence" value="ECO:0007669"/>
    <property type="project" value="InterPro"/>
</dbReference>
<evidence type="ECO:0000256" key="4">
    <source>
        <dbReference type="ARBA" id="ARBA00022737"/>
    </source>
</evidence>
<dbReference type="GO" id="GO:0000417">
    <property type="term" value="C:HIR complex"/>
    <property type="evidence" value="ECO:0007669"/>
    <property type="project" value="TreeGrafter"/>
</dbReference>
<evidence type="ECO:0000256" key="3">
    <source>
        <dbReference type="ARBA" id="ARBA00022574"/>
    </source>
</evidence>
<keyword evidence="6" id="KW-0539">Nucleus</keyword>
<name>A0A6F9DFD6_9ASCI</name>
<proteinExistence type="evidence at transcript level"/>
<dbReference type="Pfam" id="PF07569">
    <property type="entry name" value="Hira"/>
    <property type="match status" value="1"/>
</dbReference>
<keyword evidence="4" id="KW-0677">Repeat</keyword>
<dbReference type="GO" id="GO:0000785">
    <property type="term" value="C:chromatin"/>
    <property type="evidence" value="ECO:0007669"/>
    <property type="project" value="TreeGrafter"/>
</dbReference>
<gene>
    <name evidence="9" type="primary">Hira</name>
</gene>
<dbReference type="InterPro" id="IPR031120">
    <property type="entry name" value="HIR1-like"/>
</dbReference>
<dbReference type="GO" id="GO:0006355">
    <property type="term" value="P:regulation of DNA-templated transcription"/>
    <property type="evidence" value="ECO:0007669"/>
    <property type="project" value="InterPro"/>
</dbReference>
<dbReference type="InterPro" id="IPR036322">
    <property type="entry name" value="WD40_repeat_dom_sf"/>
</dbReference>
<evidence type="ECO:0000259" key="8">
    <source>
        <dbReference type="Pfam" id="PF07569"/>
    </source>
</evidence>
<dbReference type="EMBL" id="LR785763">
    <property type="protein sequence ID" value="CAB3253010.1"/>
    <property type="molecule type" value="mRNA"/>
</dbReference>
<evidence type="ECO:0000256" key="2">
    <source>
        <dbReference type="ARBA" id="ARBA00007306"/>
    </source>
</evidence>
<evidence type="ECO:0000256" key="1">
    <source>
        <dbReference type="ARBA" id="ARBA00004123"/>
    </source>
</evidence>
<dbReference type="SUPFAM" id="SSF50978">
    <property type="entry name" value="WD40 repeat-like"/>
    <property type="match status" value="1"/>
</dbReference>
<evidence type="ECO:0000256" key="7">
    <source>
        <dbReference type="SAM" id="MobiDB-lite"/>
    </source>
</evidence>
<sequence length="423" mass="47088">MNGSTSPVRKRQYKQLRKDHGKQIPPDRDSPAGQEQLTTRKETSTPTHKSVHSWRHVDPHILPLKKLTKKIHYQSSTPPLIVVTVHNELTSDDKPVPSVLHKVECTCQKIEQWTTVLSSPAVCLTVSQQIVGLACHDHSIHAISLASGRRIFPPIHFGSAVSHLSCKGHHLMAIDNACKLSVWNTKNSKSVVTNLSFSHLVDDGCHGNKDVSPLRKCLLTNRGLPVITFTNGKTFSFSLDLGAWVLIQSTSDAVDQFADDVAMETDEQVSAKSDAFFLSAKKSFNGMGAHASRSSHISPMSQRNATLAMLESKVAACVVIESVSEYRRWMLAYVRYLVQENLELRLREVCDDLIGPPAQRSWVKTRNKDGGGWKAHVLGIQKQTLLQDEVLPIIASNLAFQRLYTEYQDQLDSRTIHTLPGLN</sequence>
<evidence type="ECO:0000256" key="6">
    <source>
        <dbReference type="ARBA" id="ARBA00023242"/>
    </source>
</evidence>
<dbReference type="InterPro" id="IPR011494">
    <property type="entry name" value="HIRA-like_C"/>
</dbReference>